<dbReference type="Pfam" id="PF13672">
    <property type="entry name" value="PP2C_2"/>
    <property type="match status" value="1"/>
</dbReference>
<gene>
    <name evidence="4" type="ORF">TIS948_LOCUS7558</name>
</gene>
<dbReference type="SMART" id="SM00331">
    <property type="entry name" value="PP2C_SIG"/>
    <property type="match status" value="1"/>
</dbReference>
<keyword evidence="2" id="KW-0479">Metal-binding</keyword>
<feature type="domain" description="PPM-type phosphatase" evidence="3">
    <location>
        <begin position="222"/>
        <end position="472"/>
    </location>
</feature>
<dbReference type="OrthoDB" id="60843at2759"/>
<comment type="caution">
    <text evidence="4">The sequence shown here is derived from an EMBL/GenBank/DDBJ whole genome shotgun (WGS) entry which is preliminary data.</text>
</comment>
<evidence type="ECO:0000256" key="1">
    <source>
        <dbReference type="ARBA" id="ARBA00006702"/>
    </source>
</evidence>
<keyword evidence="2" id="KW-0904">Protein phosphatase</keyword>
<dbReference type="Gene3D" id="3.60.40.10">
    <property type="entry name" value="PPM-type phosphatase domain"/>
    <property type="match status" value="1"/>
</dbReference>
<dbReference type="Proteomes" id="UP000663825">
    <property type="component" value="Unassembled WGS sequence"/>
</dbReference>
<dbReference type="GO" id="GO:0004722">
    <property type="term" value="F:protein serine/threonine phosphatase activity"/>
    <property type="evidence" value="ECO:0007669"/>
    <property type="project" value="UniProtKB-EC"/>
</dbReference>
<comment type="catalytic activity">
    <reaction evidence="2">
        <text>O-phospho-L-threonyl-[protein] + H2O = L-threonyl-[protein] + phosphate</text>
        <dbReference type="Rhea" id="RHEA:47004"/>
        <dbReference type="Rhea" id="RHEA-COMP:11060"/>
        <dbReference type="Rhea" id="RHEA-COMP:11605"/>
        <dbReference type="ChEBI" id="CHEBI:15377"/>
        <dbReference type="ChEBI" id="CHEBI:30013"/>
        <dbReference type="ChEBI" id="CHEBI:43474"/>
        <dbReference type="ChEBI" id="CHEBI:61977"/>
        <dbReference type="EC" id="3.1.3.16"/>
    </reaction>
</comment>
<comment type="similarity">
    <text evidence="1 2">Belongs to the PP2C family.</text>
</comment>
<reference evidence="4" key="1">
    <citation type="submission" date="2021-02" db="EMBL/GenBank/DDBJ databases">
        <authorList>
            <person name="Nowell W R."/>
        </authorList>
    </citation>
    <scope>NUCLEOTIDE SEQUENCE</scope>
</reference>
<keyword evidence="2" id="KW-0460">Magnesium</keyword>
<dbReference type="InterPro" id="IPR039123">
    <property type="entry name" value="PPTC7"/>
</dbReference>
<dbReference type="GO" id="GO:0046872">
    <property type="term" value="F:metal ion binding"/>
    <property type="evidence" value="ECO:0007669"/>
    <property type="project" value="UniProtKB-UniRule"/>
</dbReference>
<keyword evidence="2" id="KW-0378">Hydrolase</keyword>
<proteinExistence type="inferred from homology"/>
<dbReference type="PANTHER" id="PTHR12320:SF1">
    <property type="entry name" value="PROTEIN PHOSPHATASE PTC7 HOMOLOG"/>
    <property type="match status" value="1"/>
</dbReference>
<protein>
    <recommendedName>
        <fullName evidence="2">Protein phosphatase</fullName>
        <ecNumber evidence="2">3.1.3.16</ecNumber>
    </recommendedName>
</protein>
<dbReference type="SUPFAM" id="SSF81606">
    <property type="entry name" value="PP2C-like"/>
    <property type="match status" value="1"/>
</dbReference>
<comment type="catalytic activity">
    <reaction evidence="2">
        <text>O-phospho-L-seryl-[protein] + H2O = L-seryl-[protein] + phosphate</text>
        <dbReference type="Rhea" id="RHEA:20629"/>
        <dbReference type="Rhea" id="RHEA-COMP:9863"/>
        <dbReference type="Rhea" id="RHEA-COMP:11604"/>
        <dbReference type="ChEBI" id="CHEBI:15377"/>
        <dbReference type="ChEBI" id="CHEBI:29999"/>
        <dbReference type="ChEBI" id="CHEBI:43474"/>
        <dbReference type="ChEBI" id="CHEBI:83421"/>
        <dbReference type="EC" id="3.1.3.16"/>
    </reaction>
</comment>
<keyword evidence="2" id="KW-0464">Manganese</keyword>
<sequence length="475" mass="53795">MAQEKGLNALQYATFADDYDVYVDYGRGGPIRMRNNEQVFIDVEKFLTEQTRLPKSINNIKSYGYRSTNVFNKHGTMIKNNDPYDSRKTYDDTLSSDISSYSNYRQYDEENKNRKSNPSHVTVFTPDRSYRYSSRIEQKIVYNENWLSKNEHNIRVAAFIDRLHEKCITNYTQVSNECKSSRCNKLPVDENNHRKASVDKTERNLSLRIAVNGASKSWQGKSPLLNSNLTNGDFGDDAGMAVENKNFCFVGLADGAGGNRSYGINPADFSRAILSACENIINRNNFKPDQLPRLIKSAMEQVEATDVQGSSTLCLLALDKQERTLTSLNIGDSGFVIFRDNELYSQSTCTMNSNGCVPRQLFALNGPIRLPCFLNESQILKDGSLETVKVRQGDIIILSSDGLWDVIKSEQLKQIIERTKNKNLQQLADDLLQHAVNGIFSTMFLIQYNTSCDFLGYMANSRDDILVIVCRVDES</sequence>
<evidence type="ECO:0000259" key="3">
    <source>
        <dbReference type="PROSITE" id="PS51746"/>
    </source>
</evidence>
<dbReference type="PANTHER" id="PTHR12320">
    <property type="entry name" value="PROTEIN PHOSPHATASE 2C"/>
    <property type="match status" value="1"/>
</dbReference>
<dbReference type="InterPro" id="IPR036457">
    <property type="entry name" value="PPM-type-like_dom_sf"/>
</dbReference>
<evidence type="ECO:0000313" key="5">
    <source>
        <dbReference type="Proteomes" id="UP000663825"/>
    </source>
</evidence>
<dbReference type="AlphaFoldDB" id="A0A817NL15"/>
<evidence type="ECO:0000313" key="4">
    <source>
        <dbReference type="EMBL" id="CAF3112702.1"/>
    </source>
</evidence>
<dbReference type="InterPro" id="IPR001932">
    <property type="entry name" value="PPM-type_phosphatase-like_dom"/>
</dbReference>
<accession>A0A817NL15</accession>
<organism evidence="4 5">
    <name type="scientific">Rotaria socialis</name>
    <dbReference type="NCBI Taxonomy" id="392032"/>
    <lineage>
        <taxon>Eukaryota</taxon>
        <taxon>Metazoa</taxon>
        <taxon>Spiralia</taxon>
        <taxon>Gnathifera</taxon>
        <taxon>Rotifera</taxon>
        <taxon>Eurotatoria</taxon>
        <taxon>Bdelloidea</taxon>
        <taxon>Philodinida</taxon>
        <taxon>Philodinidae</taxon>
        <taxon>Rotaria</taxon>
    </lineage>
</organism>
<dbReference type="EMBL" id="CAJNXB010000893">
    <property type="protein sequence ID" value="CAF3112702.1"/>
    <property type="molecule type" value="Genomic_DNA"/>
</dbReference>
<evidence type="ECO:0000256" key="2">
    <source>
        <dbReference type="RuleBase" id="RU366020"/>
    </source>
</evidence>
<dbReference type="SMART" id="SM00332">
    <property type="entry name" value="PP2Cc"/>
    <property type="match status" value="1"/>
</dbReference>
<comment type="cofactor">
    <cofactor evidence="2">
        <name>Mn(2+)</name>
        <dbReference type="ChEBI" id="CHEBI:29035"/>
    </cofactor>
</comment>
<dbReference type="EC" id="3.1.3.16" evidence="2"/>
<dbReference type="PROSITE" id="PS51746">
    <property type="entry name" value="PPM_2"/>
    <property type="match status" value="1"/>
</dbReference>
<name>A0A817NL15_9BILA</name>
<comment type="cofactor">
    <cofactor evidence="2">
        <name>Mg(2+)</name>
        <dbReference type="ChEBI" id="CHEBI:18420"/>
    </cofactor>
</comment>